<accession>A0ABN9PJV4</accession>
<dbReference type="SMART" id="SM00897">
    <property type="entry name" value="FIST"/>
    <property type="match status" value="1"/>
</dbReference>
<proteinExistence type="predicted"/>
<dbReference type="EMBL" id="CAUYUJ010000934">
    <property type="protein sequence ID" value="CAK0793291.1"/>
    <property type="molecule type" value="Genomic_DNA"/>
</dbReference>
<keyword evidence="4" id="KW-1185">Reference proteome</keyword>
<sequence>MRGPWDEPKGEAVGEHTFYHSYRCKGDVWGFLAATGQHPWPRQVEEARKSLTAMGIPCDDVSSLSAYFAAQPFEELQSKLRDKGFTFIRIGSFNDLNREPQPEHKTFRFVKTLAEQNPSGRDVTYFGNSVRSRNWQVQELPELPKYGRDTRAVLLDVCGLPPRKVDCMLAGGKSAASSLGAVFPDSSGVWELAGVTEKASSPLIPGRFWCGSAAVDSHASATPEDVAERLALQLAQEYEGRLREASLLVVFASSGGRARLEAIVRALAAKAGGGQLAVHGGHSQSGVATEAGVGTAGVAAFVVADTKGRYASGECMVAPGEGDPEAGRVAGKAAAEQALQRAGLTAERLKAEPPAFALFACSAAGMEEQALLGMQDILGETPIFGGTCGDTADGDFVITPGLAAASSTVCVTLAWPTVPTFTRLSALHSDIIAEGTVTKVSNFGRTIETIDGKPAFDVYKTWSEASGRSPSSGISMHLDPDSAMYPLAEPHKDASGAPCYKMLLPRAGKVGGGLDLFTSMQDGDRVVMMKSTKDGLASTIERFTSGHGPLADRSVSGGLFTMSAAVASMLGEEGTSDAVDRLVSNLGGCPVAVQISLGQVGPAGFRDRTTGEPDGSDNGPNRHGNLMLNMLLFGSPEPSIVGGISSKVAGTIGSITGKVGKIDQVAAQRIEALSGKVTSLADQVSSKIKM</sequence>
<gene>
    <name evidence="3" type="ORF">PCOR1329_LOCUS3632</name>
</gene>
<evidence type="ECO:0000259" key="2">
    <source>
        <dbReference type="SMART" id="SM00897"/>
    </source>
</evidence>
<reference evidence="3" key="1">
    <citation type="submission" date="2023-10" db="EMBL/GenBank/DDBJ databases">
        <authorList>
            <person name="Chen Y."/>
            <person name="Shah S."/>
            <person name="Dougan E. K."/>
            <person name="Thang M."/>
            <person name="Chan C."/>
        </authorList>
    </citation>
    <scope>NUCLEOTIDE SEQUENCE [LARGE SCALE GENOMIC DNA]</scope>
</reference>
<evidence type="ECO:0000313" key="4">
    <source>
        <dbReference type="Proteomes" id="UP001189429"/>
    </source>
</evidence>
<dbReference type="SUPFAM" id="SSF89796">
    <property type="entry name" value="CoA-transferase family III (CaiB/BaiF)"/>
    <property type="match status" value="1"/>
</dbReference>
<dbReference type="PANTHER" id="PTHR40252:SF2">
    <property type="entry name" value="BLR0328 PROTEIN"/>
    <property type="match status" value="1"/>
</dbReference>
<feature type="region of interest" description="Disordered" evidence="1">
    <location>
        <begin position="602"/>
        <end position="623"/>
    </location>
</feature>
<feature type="domain" description="FIST" evidence="2">
    <location>
        <begin position="245"/>
        <end position="454"/>
    </location>
</feature>
<evidence type="ECO:0000313" key="3">
    <source>
        <dbReference type="EMBL" id="CAK0793291.1"/>
    </source>
</evidence>
<comment type="caution">
    <text evidence="3">The sequence shown here is derived from an EMBL/GenBank/DDBJ whole genome shotgun (WGS) entry which is preliminary data.</text>
</comment>
<dbReference type="Proteomes" id="UP001189429">
    <property type="component" value="Unassembled WGS sequence"/>
</dbReference>
<dbReference type="PANTHER" id="PTHR40252">
    <property type="entry name" value="BLR0328 PROTEIN"/>
    <property type="match status" value="1"/>
</dbReference>
<dbReference type="Pfam" id="PF08495">
    <property type="entry name" value="FIST"/>
    <property type="match status" value="1"/>
</dbReference>
<organism evidence="3 4">
    <name type="scientific">Prorocentrum cordatum</name>
    <dbReference type="NCBI Taxonomy" id="2364126"/>
    <lineage>
        <taxon>Eukaryota</taxon>
        <taxon>Sar</taxon>
        <taxon>Alveolata</taxon>
        <taxon>Dinophyceae</taxon>
        <taxon>Prorocentrales</taxon>
        <taxon>Prorocentraceae</taxon>
        <taxon>Prorocentrum</taxon>
    </lineage>
</organism>
<dbReference type="InterPro" id="IPR013702">
    <property type="entry name" value="FIST_domain_N"/>
</dbReference>
<protein>
    <recommendedName>
        <fullName evidence="2">FIST domain-containing protein</fullName>
    </recommendedName>
</protein>
<name>A0ABN9PJV4_9DINO</name>
<evidence type="ECO:0000256" key="1">
    <source>
        <dbReference type="SAM" id="MobiDB-lite"/>
    </source>
</evidence>
<dbReference type="InterPro" id="IPR023606">
    <property type="entry name" value="CoA-Trfase_III_dom_1_sf"/>
</dbReference>